<sequence>MTKFEISLTTLFVLGFLISVSCQNHNHSESPELINAEVFFPNGSFIIVTINATALENNYNNNPCPGVNMETLRQERTEALKTWVTRTNYDVPHLLDVYQTYGTKDILNDKVSEYLNMLSIDEIGTFSALEVASEYAILAVDPNGVQLFNQLDPTSIQWSNDNISVTYNVITNYTFKSSGFTLDGFVGELYMRFRPCTAEVWIDYSKQDTLINRFLSSRTGSEASPEEICNLVMSSCTGENQVYPTYASCLQYMTGVAANTEPCPSKYIGNTTTCHKFHANSAVYLPQVHCPHVRPYNSTVCRDFCLTRGCEDCDPNAQCVFNNKFGSFVPKYECRCNDGYVGNGKTCTRVPCTATYQCPSNYNYASCNVTCGCKTSGGFFWNSTQAAINANDACQCRNGENVYWNNGVPECIPVGRCREVWQCPQAATQYNSIKCKKYGTNSVIPFNTCLCNYGYENPGFARDCQCPAPGREVWSNSQNGVLCLIPSECTENYHCSSNQCLIPPGEWLGVCSP</sequence>
<keyword evidence="3" id="KW-1185">Reference proteome</keyword>
<dbReference type="Gene3D" id="2.10.25.10">
    <property type="entry name" value="Laminin"/>
    <property type="match status" value="1"/>
</dbReference>
<evidence type="ECO:0000313" key="2">
    <source>
        <dbReference type="EMBL" id="AVL95098.1"/>
    </source>
</evidence>
<evidence type="ECO:0000313" key="3">
    <source>
        <dbReference type="Proteomes" id="UP000289600"/>
    </source>
</evidence>
<feature type="domain" description="EGF-like" evidence="1">
    <location>
        <begin position="334"/>
        <end position="347"/>
    </location>
</feature>
<dbReference type="EMBL" id="MG807320">
    <property type="protein sequence ID" value="AVL95098.1"/>
    <property type="molecule type" value="Genomic_DNA"/>
</dbReference>
<reference evidence="3" key="1">
    <citation type="submission" date="2018-01" db="EMBL/GenBank/DDBJ databases">
        <title>Testimony of 'menage a trois' revealed by the proteome of Megavirus virophage.</title>
        <authorList>
            <person name="Jeudy S."/>
            <person name="Bertaux L."/>
            <person name="Alempic J.-M."/>
            <person name="Lartigue A."/>
            <person name="Legendre M."/>
            <person name="Philippe N."/>
            <person name="Beucher L."/>
            <person name="Biondi E."/>
            <person name="Juul S."/>
            <person name="Turner D."/>
            <person name="Coute Y."/>
            <person name="Claverie J.-M."/>
            <person name="Abergel C."/>
        </authorList>
    </citation>
    <scope>NUCLEOTIDE SEQUENCE [LARGE SCALE GENOMIC DNA]</scope>
</reference>
<evidence type="ECO:0000259" key="1">
    <source>
        <dbReference type="PROSITE" id="PS01186"/>
    </source>
</evidence>
<accession>A0A2P1EML3</accession>
<dbReference type="PROSITE" id="PS01186">
    <property type="entry name" value="EGF_2"/>
    <property type="match status" value="1"/>
</dbReference>
<organism evidence="2 3">
    <name type="scientific">Moumouvirus australiensis</name>
    <dbReference type="NCBI Taxonomy" id="2109587"/>
    <lineage>
        <taxon>Viruses</taxon>
        <taxon>Varidnaviria</taxon>
        <taxon>Bamfordvirae</taxon>
        <taxon>Nucleocytoviricota</taxon>
        <taxon>Megaviricetes</taxon>
        <taxon>Imitervirales</taxon>
        <taxon>Mimiviridae</taxon>
        <taxon>Megamimivirinae</taxon>
        <taxon>Moumouvirus</taxon>
        <taxon>Moumouvirus australiense</taxon>
    </lineage>
</organism>
<protein>
    <submittedName>
        <fullName evidence="2">EGF-like domain-containing protein</fullName>
    </submittedName>
</protein>
<dbReference type="InterPro" id="IPR000742">
    <property type="entry name" value="EGF"/>
</dbReference>
<dbReference type="PROSITE" id="PS51257">
    <property type="entry name" value="PROKAR_LIPOPROTEIN"/>
    <property type="match status" value="1"/>
</dbReference>
<gene>
    <name evidence="2" type="ORF">mc_711</name>
</gene>
<dbReference type="Proteomes" id="UP000289600">
    <property type="component" value="Segment"/>
</dbReference>
<name>A0A2P1EML3_9VIRU</name>
<proteinExistence type="predicted"/>